<evidence type="ECO:0000256" key="3">
    <source>
        <dbReference type="ARBA" id="ARBA00022679"/>
    </source>
</evidence>
<dbReference type="AlphaFoldDB" id="A0A8J8FDX0"/>
<dbReference type="Gene3D" id="3.90.550.10">
    <property type="entry name" value="Spore Coat Polysaccharide Biosynthesis Protein SpsA, Chain A"/>
    <property type="match status" value="1"/>
</dbReference>
<dbReference type="RefSeq" id="WP_171606822.1">
    <property type="nucleotide sequence ID" value="NZ_WHPF01000003.1"/>
</dbReference>
<dbReference type="InterPro" id="IPR050834">
    <property type="entry name" value="Glycosyltransf_2"/>
</dbReference>
<gene>
    <name evidence="5" type="ORF">GD597_05505</name>
</gene>
<dbReference type="PANTHER" id="PTHR43685:SF5">
    <property type="entry name" value="GLYCOSYLTRANSFERASE EPSE-RELATED"/>
    <property type="match status" value="1"/>
</dbReference>
<reference evidence="5" key="1">
    <citation type="submission" date="2019-10" db="EMBL/GenBank/DDBJ databases">
        <title>Draft genome sequence of Panacibacter sp. KCS-6.</title>
        <authorList>
            <person name="Yim K.J."/>
        </authorList>
    </citation>
    <scope>NUCLEOTIDE SEQUENCE</scope>
    <source>
        <strain evidence="5">KCS-6</strain>
    </source>
</reference>
<dbReference type="SUPFAM" id="SSF53448">
    <property type="entry name" value="Nucleotide-diphospho-sugar transferases"/>
    <property type="match status" value="1"/>
</dbReference>
<protein>
    <submittedName>
        <fullName evidence="5">Glycosyltransferase</fullName>
    </submittedName>
</protein>
<sequence length="297" mass="33935">MTSPLVSVLMCVYNGANLLPFTIESILEQTFTRFECIIVNDGSTDDSLSIIEKYAAIDDRIKLINKPNSGLINSLNVGLQACTCDIVIRHDAEDISHKNRFEILYNEMLQRPDVACVATLSFFINTSLQVIGFSPLQPGLDLNEALDKNQTKIWHPNVVYRKKDVLSVGGYPNVPHAEDHALWKLMRQKGLTFFMLRKPIYAYLKEPTGVSYNNMFTQVKAVVDAGNITTTDDTIAAIVTRNRIRNQYLYGFPKEIDNQPLFWVMYFKLLAVYQRLLIFKYRSYLKGFTALKQKQKA</sequence>
<dbReference type="GO" id="GO:0016757">
    <property type="term" value="F:glycosyltransferase activity"/>
    <property type="evidence" value="ECO:0007669"/>
    <property type="project" value="UniProtKB-KW"/>
</dbReference>
<dbReference type="InterPro" id="IPR001173">
    <property type="entry name" value="Glyco_trans_2-like"/>
</dbReference>
<evidence type="ECO:0000313" key="6">
    <source>
        <dbReference type="Proteomes" id="UP000598971"/>
    </source>
</evidence>
<evidence type="ECO:0000259" key="4">
    <source>
        <dbReference type="Pfam" id="PF00535"/>
    </source>
</evidence>
<evidence type="ECO:0000256" key="2">
    <source>
        <dbReference type="ARBA" id="ARBA00022676"/>
    </source>
</evidence>
<evidence type="ECO:0000313" key="5">
    <source>
        <dbReference type="EMBL" id="NNV54908.1"/>
    </source>
</evidence>
<dbReference type="Proteomes" id="UP000598971">
    <property type="component" value="Unassembled WGS sequence"/>
</dbReference>
<name>A0A8J8FDX0_9BACT</name>
<proteinExistence type="inferred from homology"/>
<dbReference type="EMBL" id="WHPF01000003">
    <property type="protein sequence ID" value="NNV54908.1"/>
    <property type="molecule type" value="Genomic_DNA"/>
</dbReference>
<dbReference type="CDD" id="cd00761">
    <property type="entry name" value="Glyco_tranf_GTA_type"/>
    <property type="match status" value="1"/>
</dbReference>
<dbReference type="Pfam" id="PF00535">
    <property type="entry name" value="Glycos_transf_2"/>
    <property type="match status" value="1"/>
</dbReference>
<accession>A0A8J8FDX0</accession>
<dbReference type="InterPro" id="IPR029044">
    <property type="entry name" value="Nucleotide-diphossugar_trans"/>
</dbReference>
<evidence type="ECO:0000256" key="1">
    <source>
        <dbReference type="ARBA" id="ARBA00006739"/>
    </source>
</evidence>
<comment type="similarity">
    <text evidence="1">Belongs to the glycosyltransferase 2 family.</text>
</comment>
<keyword evidence="3" id="KW-0808">Transferase</keyword>
<keyword evidence="2" id="KW-0328">Glycosyltransferase</keyword>
<keyword evidence="6" id="KW-1185">Reference proteome</keyword>
<organism evidence="5 6">
    <name type="scientific">Limnovirga soli</name>
    <dbReference type="NCBI Taxonomy" id="2656915"/>
    <lineage>
        <taxon>Bacteria</taxon>
        <taxon>Pseudomonadati</taxon>
        <taxon>Bacteroidota</taxon>
        <taxon>Chitinophagia</taxon>
        <taxon>Chitinophagales</taxon>
        <taxon>Chitinophagaceae</taxon>
        <taxon>Limnovirga</taxon>
    </lineage>
</organism>
<feature type="domain" description="Glycosyltransferase 2-like" evidence="4">
    <location>
        <begin position="7"/>
        <end position="163"/>
    </location>
</feature>
<comment type="caution">
    <text evidence="5">The sequence shown here is derived from an EMBL/GenBank/DDBJ whole genome shotgun (WGS) entry which is preliminary data.</text>
</comment>
<dbReference type="PANTHER" id="PTHR43685">
    <property type="entry name" value="GLYCOSYLTRANSFERASE"/>
    <property type="match status" value="1"/>
</dbReference>